<keyword evidence="3" id="KW-1185">Reference proteome</keyword>
<gene>
    <name evidence="2" type="ORF">MFP26_17690</name>
</gene>
<dbReference type="PANTHER" id="PTHR30024:SF21">
    <property type="entry name" value="ABC TRANSPORTER SUBSTRATE-BINDING PROTEIN"/>
    <property type="match status" value="1"/>
</dbReference>
<reference evidence="2 3" key="1">
    <citation type="submission" date="2022-02" db="EMBL/GenBank/DDBJ databases">
        <title>Description of Brenneria tiliae sp. nov. isolated from symptomatic Tilia x moltkei and Tilia x europaea trees in the UK.</title>
        <authorList>
            <person name="Kile H."/>
        </authorList>
    </citation>
    <scope>NUCLEOTIDE SEQUENCE [LARGE SCALE GENOMIC DNA]</scope>
    <source>
        <strain evidence="2 3">MC1SB4.1</strain>
    </source>
</reference>
<evidence type="ECO:0000256" key="1">
    <source>
        <dbReference type="SAM" id="SignalP"/>
    </source>
</evidence>
<dbReference type="Proteomes" id="UP001203069">
    <property type="component" value="Unassembled WGS sequence"/>
</dbReference>
<dbReference type="PROSITE" id="PS51318">
    <property type="entry name" value="TAT"/>
    <property type="match status" value="1"/>
</dbReference>
<feature type="chain" id="PRO_5045562131" evidence="1">
    <location>
        <begin position="27"/>
        <end position="349"/>
    </location>
</feature>
<dbReference type="EMBL" id="JAKPBZ010000114">
    <property type="protein sequence ID" value="MCL2894511.1"/>
    <property type="molecule type" value="Genomic_DNA"/>
</dbReference>
<feature type="signal peptide" evidence="1">
    <location>
        <begin position="1"/>
        <end position="26"/>
    </location>
</feature>
<comment type="caution">
    <text evidence="2">The sequence shown here is derived from an EMBL/GenBank/DDBJ whole genome shotgun (WGS) entry which is preliminary data.</text>
</comment>
<protein>
    <submittedName>
        <fullName evidence="2">ABC transporter substrate-binding protein</fullName>
    </submittedName>
</protein>
<dbReference type="PANTHER" id="PTHR30024">
    <property type="entry name" value="ALIPHATIC SULFONATES-BINDING PROTEIN-RELATED"/>
    <property type="match status" value="1"/>
</dbReference>
<dbReference type="InterPro" id="IPR006311">
    <property type="entry name" value="TAT_signal"/>
</dbReference>
<accession>A0ABT0MXD2</accession>
<proteinExistence type="predicted"/>
<dbReference type="Gene3D" id="3.40.190.10">
    <property type="entry name" value="Periplasmic binding protein-like II"/>
    <property type="match status" value="2"/>
</dbReference>
<organism evidence="2 3">
    <name type="scientific">Brenneria tiliae</name>
    <dbReference type="NCBI Taxonomy" id="2914984"/>
    <lineage>
        <taxon>Bacteria</taxon>
        <taxon>Pseudomonadati</taxon>
        <taxon>Pseudomonadota</taxon>
        <taxon>Gammaproteobacteria</taxon>
        <taxon>Enterobacterales</taxon>
        <taxon>Pectobacteriaceae</taxon>
        <taxon>Brenneria</taxon>
    </lineage>
</organism>
<dbReference type="SUPFAM" id="SSF53850">
    <property type="entry name" value="Periplasmic binding protein-like II"/>
    <property type="match status" value="1"/>
</dbReference>
<sequence>MTYFAPLSRRKFLGMGGSLLAAPVLAGISPHIFAHDSGTHSQADTNALRLPEPYKLKLAINQNAVCIAPVAIAQQQNFFSKYNLDVEYVNFGNSTDMLLESISTGKADAAIGMALRWLKALEQGFDVKLTAGTHGGCLNLITAKNSPFTSLEKLKGQTIGVTNMAGPDKNFFSILLKRRGIDPLADVQWTVYPPDLLSIALDRQEIAAISGSEPFSYRLLDSGKYQLLASNMTGEYANLSCCVVGVRGTLVRENKAAAAAVTQAIIDAHSYAAEHPESVAHAFMAHALNSSVKEVTGILRGQSHAHHAVGKAFVNEIAQYVSDLQLVQVIQSGIDPHQFAESIYANVFA</sequence>
<evidence type="ECO:0000313" key="2">
    <source>
        <dbReference type="EMBL" id="MCL2894511.1"/>
    </source>
</evidence>
<name>A0ABT0MXD2_9GAMM</name>
<keyword evidence="1" id="KW-0732">Signal</keyword>
<dbReference type="RefSeq" id="WP_249229705.1">
    <property type="nucleotide sequence ID" value="NZ_JAKPBZ010000114.1"/>
</dbReference>
<dbReference type="Pfam" id="PF13379">
    <property type="entry name" value="NMT1_2"/>
    <property type="match status" value="1"/>
</dbReference>
<evidence type="ECO:0000313" key="3">
    <source>
        <dbReference type="Proteomes" id="UP001203069"/>
    </source>
</evidence>